<dbReference type="PROSITE" id="PS50011">
    <property type="entry name" value="PROTEIN_KINASE_DOM"/>
    <property type="match status" value="1"/>
</dbReference>
<reference evidence="4" key="1">
    <citation type="journal article" date="2023" name="IMA Fungus">
        <title>Comparative genomic study of the Penicillium genus elucidates a diverse pangenome and 15 lateral gene transfer events.</title>
        <authorList>
            <person name="Petersen C."/>
            <person name="Sorensen T."/>
            <person name="Nielsen M.R."/>
            <person name="Sondergaard T.E."/>
            <person name="Sorensen J.L."/>
            <person name="Fitzpatrick D.A."/>
            <person name="Frisvad J.C."/>
            <person name="Nielsen K.L."/>
        </authorList>
    </citation>
    <scope>NUCLEOTIDE SEQUENCE</scope>
    <source>
        <strain evidence="4">IBT 17514</strain>
    </source>
</reference>
<evidence type="ECO:0000313" key="5">
    <source>
        <dbReference type="Proteomes" id="UP001215712"/>
    </source>
</evidence>
<dbReference type="GO" id="GO:0005634">
    <property type="term" value="C:nucleus"/>
    <property type="evidence" value="ECO:0007669"/>
    <property type="project" value="TreeGrafter"/>
</dbReference>
<reference evidence="4" key="2">
    <citation type="submission" date="2023-01" db="EMBL/GenBank/DDBJ databases">
        <authorList>
            <person name="Petersen C."/>
        </authorList>
    </citation>
    <scope>NUCLEOTIDE SEQUENCE</scope>
    <source>
        <strain evidence="4">IBT 17514</strain>
    </source>
</reference>
<gene>
    <name evidence="4" type="ORF">N7493_000980</name>
</gene>
<evidence type="ECO:0000313" key="4">
    <source>
        <dbReference type="EMBL" id="KAJ5741108.1"/>
    </source>
</evidence>
<evidence type="ECO:0000256" key="1">
    <source>
        <dbReference type="SAM" id="MobiDB-lite"/>
    </source>
</evidence>
<dbReference type="EMBL" id="JAQJAN010000001">
    <property type="protein sequence ID" value="KAJ5741108.1"/>
    <property type="molecule type" value="Genomic_DNA"/>
</dbReference>
<dbReference type="SMART" id="SM00220">
    <property type="entry name" value="S_TKc"/>
    <property type="match status" value="1"/>
</dbReference>
<feature type="compositionally biased region" description="Polar residues" evidence="1">
    <location>
        <begin position="12"/>
        <end position="31"/>
    </location>
</feature>
<protein>
    <submittedName>
        <fullName evidence="4">Kinase-like domain-containing protein</fullName>
    </submittedName>
</protein>
<dbReference type="PANTHER" id="PTHR44167">
    <property type="entry name" value="OVARIAN-SPECIFIC SERINE/THREONINE-PROTEIN KINASE LOK-RELATED"/>
    <property type="match status" value="1"/>
</dbReference>
<evidence type="ECO:0000259" key="3">
    <source>
        <dbReference type="PROSITE" id="PS50011"/>
    </source>
</evidence>
<dbReference type="InterPro" id="IPR008271">
    <property type="entry name" value="Ser/Thr_kinase_AS"/>
</dbReference>
<dbReference type="PROSITE" id="PS00108">
    <property type="entry name" value="PROTEIN_KINASE_ST"/>
    <property type="match status" value="1"/>
</dbReference>
<keyword evidence="2" id="KW-0812">Transmembrane</keyword>
<keyword evidence="4" id="KW-0808">Transferase</keyword>
<keyword evidence="5" id="KW-1185">Reference proteome</keyword>
<keyword evidence="4" id="KW-0418">Kinase</keyword>
<proteinExistence type="predicted"/>
<dbReference type="Gene3D" id="3.30.200.20">
    <property type="entry name" value="Phosphorylase Kinase, domain 1"/>
    <property type="match status" value="1"/>
</dbReference>
<comment type="caution">
    <text evidence="4">The sequence shown here is derived from an EMBL/GenBank/DDBJ whole genome shotgun (WGS) entry which is preliminary data.</text>
</comment>
<organism evidence="4 5">
    <name type="scientific">Penicillium malachiteum</name>
    <dbReference type="NCBI Taxonomy" id="1324776"/>
    <lineage>
        <taxon>Eukaryota</taxon>
        <taxon>Fungi</taxon>
        <taxon>Dikarya</taxon>
        <taxon>Ascomycota</taxon>
        <taxon>Pezizomycotina</taxon>
        <taxon>Eurotiomycetes</taxon>
        <taxon>Eurotiomycetidae</taxon>
        <taxon>Eurotiales</taxon>
        <taxon>Aspergillaceae</taxon>
        <taxon>Penicillium</taxon>
    </lineage>
</organism>
<dbReference type="Gene3D" id="1.10.510.10">
    <property type="entry name" value="Transferase(Phosphotransferase) domain 1"/>
    <property type="match status" value="1"/>
</dbReference>
<evidence type="ECO:0000256" key="2">
    <source>
        <dbReference type="SAM" id="Phobius"/>
    </source>
</evidence>
<dbReference type="Pfam" id="PF00069">
    <property type="entry name" value="Pkinase"/>
    <property type="match status" value="1"/>
</dbReference>
<feature type="compositionally biased region" description="Pro residues" evidence="1">
    <location>
        <begin position="1"/>
        <end position="11"/>
    </location>
</feature>
<dbReference type="InterPro" id="IPR011009">
    <property type="entry name" value="Kinase-like_dom_sf"/>
</dbReference>
<dbReference type="InterPro" id="IPR000719">
    <property type="entry name" value="Prot_kinase_dom"/>
</dbReference>
<keyword evidence="2" id="KW-1133">Transmembrane helix</keyword>
<dbReference type="Proteomes" id="UP001215712">
    <property type="component" value="Unassembled WGS sequence"/>
</dbReference>
<feature type="region of interest" description="Disordered" evidence="1">
    <location>
        <begin position="1"/>
        <end position="31"/>
    </location>
</feature>
<sequence>MSTVESPPPSPNSRGVSTEPTTPEPSNDTSFQSMPLLKQAHNIMRNLLAKQFLIINLLTVSFFYYIIYPTFLILDGGSVKYQGVDLYLCLKNQKDTGVTGLYVRLNWVKGASGFFLITDNKGGKKVIMDGEAYRTDRCLIQPKNTIMIGECVFTLQYTHRNSDKEEQFQTELRQFFRSFYGKQYPLILPTPGENDSRFKDWIFQQPLSRGSFGIVHMVINSQTGRPAVAKRILKSERNEYSVDREIRMARRISELTHRSKNEIDRIKMYLDEKWAPTADNLTAEYIIISPLLNATFRSLYSSNVSITGREIFFSQLLEAIAFLHTQGISHRDVKPDNILVRSYDPPDAMLTDFGCASDKAVILYDKPGTIPYLAPEQVQGQTHGKAVDYWSCGVVGSELIRKRPIPTRLLPGNGLADYRNSLADSNLARCSRAMLEVDPVRRMTAAVALRLFYPTQVQSTPAEQATDRSH</sequence>
<name>A0AAD6HY23_9EURO</name>
<accession>A0AAD6HY23</accession>
<dbReference type="AlphaFoldDB" id="A0AAD6HY23"/>
<feature type="domain" description="Protein kinase" evidence="3">
    <location>
        <begin position="201"/>
        <end position="456"/>
    </location>
</feature>
<dbReference type="GO" id="GO:0005524">
    <property type="term" value="F:ATP binding"/>
    <property type="evidence" value="ECO:0007669"/>
    <property type="project" value="InterPro"/>
</dbReference>
<dbReference type="PANTHER" id="PTHR44167:SF24">
    <property type="entry name" value="SERINE_THREONINE-PROTEIN KINASE CHK2"/>
    <property type="match status" value="1"/>
</dbReference>
<dbReference type="GO" id="GO:0044773">
    <property type="term" value="P:mitotic DNA damage checkpoint signaling"/>
    <property type="evidence" value="ECO:0007669"/>
    <property type="project" value="TreeGrafter"/>
</dbReference>
<keyword evidence="2" id="KW-0472">Membrane</keyword>
<dbReference type="GO" id="GO:0004674">
    <property type="term" value="F:protein serine/threonine kinase activity"/>
    <property type="evidence" value="ECO:0007669"/>
    <property type="project" value="TreeGrafter"/>
</dbReference>
<feature type="transmembrane region" description="Helical" evidence="2">
    <location>
        <begin position="52"/>
        <end position="74"/>
    </location>
</feature>
<dbReference type="SUPFAM" id="SSF56112">
    <property type="entry name" value="Protein kinase-like (PK-like)"/>
    <property type="match status" value="1"/>
</dbReference>